<reference evidence="4 5" key="1">
    <citation type="journal article" date="2015" name="Proc. Natl. Acad. Sci. U.S.A.">
        <title>The resurrection genome of Boea hygrometrica: A blueprint for survival of dehydration.</title>
        <authorList>
            <person name="Xiao L."/>
            <person name="Yang G."/>
            <person name="Zhang L."/>
            <person name="Yang X."/>
            <person name="Zhao S."/>
            <person name="Ji Z."/>
            <person name="Zhou Q."/>
            <person name="Hu M."/>
            <person name="Wang Y."/>
            <person name="Chen M."/>
            <person name="Xu Y."/>
            <person name="Jin H."/>
            <person name="Xiao X."/>
            <person name="Hu G."/>
            <person name="Bao F."/>
            <person name="Hu Y."/>
            <person name="Wan P."/>
            <person name="Li L."/>
            <person name="Deng X."/>
            <person name="Kuang T."/>
            <person name="Xiang C."/>
            <person name="Zhu J.K."/>
            <person name="Oliver M.J."/>
            <person name="He Y."/>
        </authorList>
    </citation>
    <scope>NUCLEOTIDE SEQUENCE [LARGE SCALE GENOMIC DNA]</scope>
    <source>
        <strain evidence="5">cv. XS01</strain>
    </source>
</reference>
<sequence length="983" mass="110449">MDSDSASDLIYPFGRLDGVFSDDFLEAAGEIFFTACRSSPGFGGRSAATKHNTSADNGAEVIGSGPGSPVKWSGVGMAVTSRLKRALGLKMVKKSPPSRRASMSGSSGMVFTEAQAARARRPMTAAEVMRRQLRMTEESDNRLRKALTRTLVGKTSRKAEAIILPLELLRHLKPSEFNDAEEFHQWQRRKLKILEEGILLHPSVPLEKTDSFAAELRDIIQSSEAKAIETGKNSETMKILCHCVISLASRSLDGKQTDLCHWADGYPLNVYIYIALLHSVFDIKDETVVLDEVDELLELIKKTWLMLGINRSIHNLSLFWLFFKQYVGTGEVESDLLGASLMILNEVADDAKRVEKDDVYIKMLACVLNVVKGWCEKRLLDYHANFDRGTTRIMENILPLAVSATKILAEDIPCYVCVERGEIADDLSGNTVDQYIQSSIRNAFAKMLEDQNINGKNQETREVSEVLMKLTRETEELAAKEKDIFTPILKKWNQRAAGVVSVTLHSCYGTLLNRYLTGTCSFTKEAVLVLQRAGKLEKVLIQMMVDGSESDEDGFKDINKEIVSYDVDSIIRRLLKQWIQDRLKKGKEIIKQSKESETWYPKYKSEPYAHSAVELVRFATEAVESFFEIPANIPESLVYDLTDGLGLFFQDYIKFVASCGSKQNYLPTLPPLTRCSPDSKFTRLWKIASCNVGVNDSDEKPPDAENSFNPSISRGTQRLYIRLNTLQYLISQLHSIDKTLSLSQNVIYLAKSRKRNKQLGSSYFEHCQSAIQVAFQQVSEVAAYRLIFHDSSTVFYGSLYADDVMNARIRPALRTLKQNLAILCEIVTNGAQVIALKEVMKASFEAYLMVLLSGGSSRAFSRSDHIIIEEDFRDLKKLLCTCGEGLIVEDVLEREAEMVEGVVALMSESTEQLIEHFNIVACEASGIAFMVEGQKLPIPQTGKWNRSDPDTILRILCHRNEEGANQFLKKTFQLPKRRASRIV</sequence>
<dbReference type="EMBL" id="KV015701">
    <property type="protein sequence ID" value="KZV20376.1"/>
    <property type="molecule type" value="Genomic_DNA"/>
</dbReference>
<evidence type="ECO:0000313" key="4">
    <source>
        <dbReference type="EMBL" id="KZV20376.1"/>
    </source>
</evidence>
<evidence type="ECO:0000259" key="3">
    <source>
        <dbReference type="PROSITE" id="PS51259"/>
    </source>
</evidence>
<dbReference type="InterPro" id="IPR008528">
    <property type="entry name" value="unc-13_homologue"/>
</dbReference>
<feature type="region of interest" description="Disordered" evidence="1">
    <location>
        <begin position="43"/>
        <end position="66"/>
    </location>
</feature>
<evidence type="ECO:0000313" key="5">
    <source>
        <dbReference type="Proteomes" id="UP000250235"/>
    </source>
</evidence>
<feature type="domain" description="MHD2" evidence="3">
    <location>
        <begin position="806"/>
        <end position="917"/>
    </location>
</feature>
<protein>
    <recommendedName>
        <fullName evidence="6">MHD1 domain-containing protein</fullName>
    </recommendedName>
</protein>
<dbReference type="InterPro" id="IPR014772">
    <property type="entry name" value="Munc13_dom-2"/>
</dbReference>
<name>A0A2Z7AFF1_9LAMI</name>
<organism evidence="4 5">
    <name type="scientific">Dorcoceras hygrometricum</name>
    <dbReference type="NCBI Taxonomy" id="472368"/>
    <lineage>
        <taxon>Eukaryota</taxon>
        <taxon>Viridiplantae</taxon>
        <taxon>Streptophyta</taxon>
        <taxon>Embryophyta</taxon>
        <taxon>Tracheophyta</taxon>
        <taxon>Spermatophyta</taxon>
        <taxon>Magnoliopsida</taxon>
        <taxon>eudicotyledons</taxon>
        <taxon>Gunneridae</taxon>
        <taxon>Pentapetalae</taxon>
        <taxon>asterids</taxon>
        <taxon>lamiids</taxon>
        <taxon>Lamiales</taxon>
        <taxon>Gesneriaceae</taxon>
        <taxon>Didymocarpoideae</taxon>
        <taxon>Trichosporeae</taxon>
        <taxon>Loxocarpinae</taxon>
        <taxon>Dorcoceras</taxon>
    </lineage>
</organism>
<evidence type="ECO:0000256" key="1">
    <source>
        <dbReference type="SAM" id="MobiDB-lite"/>
    </source>
</evidence>
<dbReference type="PROSITE" id="PS51258">
    <property type="entry name" value="MHD1"/>
    <property type="match status" value="1"/>
</dbReference>
<dbReference type="PROSITE" id="PS51259">
    <property type="entry name" value="MHD2"/>
    <property type="match status" value="1"/>
</dbReference>
<dbReference type="InterPro" id="IPR057984">
    <property type="entry name" value="PATROL1_C"/>
</dbReference>
<dbReference type="AlphaFoldDB" id="A0A2Z7AFF1"/>
<dbReference type="PANTHER" id="PTHR31280:SF1">
    <property type="entry name" value="OS03G0138600 PROTEIN"/>
    <property type="match status" value="1"/>
</dbReference>
<dbReference type="Pfam" id="PF25761">
    <property type="entry name" value="TPR_PATROL1"/>
    <property type="match status" value="1"/>
</dbReference>
<feature type="domain" description="MHD1" evidence="2">
    <location>
        <begin position="527"/>
        <end position="669"/>
    </location>
</feature>
<evidence type="ECO:0008006" key="6">
    <source>
        <dbReference type="Google" id="ProtNLM"/>
    </source>
</evidence>
<proteinExistence type="predicted"/>
<evidence type="ECO:0000259" key="2">
    <source>
        <dbReference type="PROSITE" id="PS51258"/>
    </source>
</evidence>
<dbReference type="OrthoDB" id="2015333at2759"/>
<gene>
    <name evidence="4" type="ORF">F511_34854</name>
</gene>
<dbReference type="PANTHER" id="PTHR31280">
    <property type="entry name" value="PROTEIN UNC-13 HOMOLOG"/>
    <property type="match status" value="1"/>
</dbReference>
<dbReference type="Proteomes" id="UP000250235">
    <property type="component" value="Unassembled WGS sequence"/>
</dbReference>
<keyword evidence="5" id="KW-1185">Reference proteome</keyword>
<accession>A0A2Z7AFF1</accession>
<dbReference type="InterPro" id="IPR014770">
    <property type="entry name" value="Munc13_1"/>
</dbReference>